<evidence type="ECO:0000313" key="3">
    <source>
        <dbReference type="EMBL" id="MEC5422057.1"/>
    </source>
</evidence>
<dbReference type="EMBL" id="JARZFX010000001">
    <property type="protein sequence ID" value="MEC5422057.1"/>
    <property type="molecule type" value="Genomic_DNA"/>
</dbReference>
<feature type="chain" id="PRO_5046472949" evidence="2">
    <location>
        <begin position="23"/>
        <end position="187"/>
    </location>
</feature>
<name>A0ABU6KC14_9BACI</name>
<dbReference type="RefSeq" id="WP_327605631.1">
    <property type="nucleotide sequence ID" value="NZ_JARZFX010000001.1"/>
</dbReference>
<feature type="compositionally biased region" description="Polar residues" evidence="1">
    <location>
        <begin position="63"/>
        <end position="75"/>
    </location>
</feature>
<comment type="caution">
    <text evidence="3">The sequence shown here is derived from an EMBL/GenBank/DDBJ whole genome shotgun (WGS) entry which is preliminary data.</text>
</comment>
<evidence type="ECO:0000256" key="2">
    <source>
        <dbReference type="SAM" id="SignalP"/>
    </source>
</evidence>
<feature type="region of interest" description="Disordered" evidence="1">
    <location>
        <begin position="24"/>
        <end position="76"/>
    </location>
</feature>
<evidence type="ECO:0000256" key="1">
    <source>
        <dbReference type="SAM" id="MobiDB-lite"/>
    </source>
</evidence>
<protein>
    <submittedName>
        <fullName evidence="3">YhcN/YlaJ family sporulation lipoprotein</fullName>
    </submittedName>
</protein>
<reference evidence="3 4" key="1">
    <citation type="journal article" date="2024" name="Int. J. Syst. Evol. Microbiol.">
        <title>Virgibacillus tibetensis sp. nov., isolated from salt lake on the Tibetan Plateau of China.</title>
        <authorList>
            <person name="Phurbu D."/>
            <person name="Liu Z.-X."/>
            <person name="Wang R."/>
            <person name="Zheng Y.-Y."/>
            <person name="Liu H.-C."/>
            <person name="Zhou Y.-G."/>
            <person name="Yu Y.-J."/>
            <person name="Li A.-H."/>
        </authorList>
    </citation>
    <scope>NUCLEOTIDE SEQUENCE [LARGE SCALE GENOMIC DNA]</scope>
    <source>
        <strain evidence="3 4">C22-A2</strain>
    </source>
</reference>
<organism evidence="3 4">
    <name type="scientific">Virgibacillus tibetensis</name>
    <dbReference type="NCBI Taxonomy" id="3042313"/>
    <lineage>
        <taxon>Bacteria</taxon>
        <taxon>Bacillati</taxon>
        <taxon>Bacillota</taxon>
        <taxon>Bacilli</taxon>
        <taxon>Bacillales</taxon>
        <taxon>Bacillaceae</taxon>
        <taxon>Virgibacillus</taxon>
    </lineage>
</organism>
<keyword evidence="4" id="KW-1185">Reference proteome</keyword>
<dbReference type="InterPro" id="IPR019076">
    <property type="entry name" value="Spore_lipoprot_YhcN/YlaJ-like"/>
</dbReference>
<accession>A0ABU6KC14</accession>
<keyword evidence="2" id="KW-0732">Signal</keyword>
<evidence type="ECO:0000313" key="4">
    <source>
        <dbReference type="Proteomes" id="UP001335737"/>
    </source>
</evidence>
<proteinExistence type="predicted"/>
<dbReference type="PROSITE" id="PS51257">
    <property type="entry name" value="PROKAR_LIPOPROTEIN"/>
    <property type="match status" value="1"/>
</dbReference>
<dbReference type="Pfam" id="PF09580">
    <property type="entry name" value="Spore_YhcN_YlaJ"/>
    <property type="match status" value="1"/>
</dbReference>
<gene>
    <name evidence="3" type="ORF">QGM71_00940</name>
</gene>
<feature type="compositionally biased region" description="Basic and acidic residues" evidence="1">
    <location>
        <begin position="40"/>
        <end position="57"/>
    </location>
</feature>
<keyword evidence="3" id="KW-0449">Lipoprotein</keyword>
<feature type="signal peptide" evidence="2">
    <location>
        <begin position="1"/>
        <end position="22"/>
    </location>
</feature>
<sequence>MSKTIKASIILLILFVVGCTNADDNTQTNNEDIRTQPIHYETESEQKARKGLRDKTIGEQGGYPQSDQEGVNASDYSGGYSDVFTNEESEFLANELQAHRDIIQAQVASTEDRIIVAVMLREHSNHDVAETIETEVREVIPETDKQIIIYTDDIYWDRMKNLDARLEARDVGEDLEDYITDFFNRND</sequence>
<dbReference type="Proteomes" id="UP001335737">
    <property type="component" value="Unassembled WGS sequence"/>
</dbReference>